<dbReference type="AlphaFoldDB" id="A0A4Y9EPP7"/>
<evidence type="ECO:0000313" key="2">
    <source>
        <dbReference type="EMBL" id="TFU03690.1"/>
    </source>
</evidence>
<name>A0A4Y9EPP7_9SPHN</name>
<dbReference type="PANTHER" id="PTHR36451:SF1">
    <property type="entry name" value="OMEGA-HYDROXY-BETA-DIHYDROMENAQUINONE-9 SULFOTRANSFERASE STF3"/>
    <property type="match status" value="1"/>
</dbReference>
<feature type="signal peptide" evidence="1">
    <location>
        <begin position="1"/>
        <end position="19"/>
    </location>
</feature>
<dbReference type="Pfam" id="PF13469">
    <property type="entry name" value="Sulfotransfer_3"/>
    <property type="match status" value="1"/>
</dbReference>
<dbReference type="GO" id="GO:0016740">
    <property type="term" value="F:transferase activity"/>
    <property type="evidence" value="ECO:0007669"/>
    <property type="project" value="UniProtKB-KW"/>
</dbReference>
<keyword evidence="2" id="KW-0808">Transferase</keyword>
<dbReference type="InterPro" id="IPR052736">
    <property type="entry name" value="Stf3_sulfotransferase"/>
</dbReference>
<dbReference type="SUPFAM" id="SSF52540">
    <property type="entry name" value="P-loop containing nucleoside triphosphate hydrolases"/>
    <property type="match status" value="1"/>
</dbReference>
<accession>A0A4Y9EPP7</accession>
<dbReference type="InterPro" id="IPR027417">
    <property type="entry name" value="P-loop_NTPase"/>
</dbReference>
<keyword evidence="1" id="KW-0732">Signal</keyword>
<organism evidence="2 3">
    <name type="scientific">Glacieibacterium arshaanense</name>
    <dbReference type="NCBI Taxonomy" id="2511025"/>
    <lineage>
        <taxon>Bacteria</taxon>
        <taxon>Pseudomonadati</taxon>
        <taxon>Pseudomonadota</taxon>
        <taxon>Alphaproteobacteria</taxon>
        <taxon>Sphingomonadales</taxon>
        <taxon>Sphingosinicellaceae</taxon>
        <taxon>Glacieibacterium</taxon>
    </lineage>
</organism>
<dbReference type="Proteomes" id="UP000297737">
    <property type="component" value="Unassembled WGS sequence"/>
</dbReference>
<proteinExistence type="predicted"/>
<evidence type="ECO:0000313" key="3">
    <source>
        <dbReference type="Proteomes" id="UP000297737"/>
    </source>
</evidence>
<comment type="caution">
    <text evidence="2">The sequence shown here is derived from an EMBL/GenBank/DDBJ whole genome shotgun (WGS) entry which is preliminary data.</text>
</comment>
<gene>
    <name evidence="2" type="ORF">EUV02_11115</name>
</gene>
<evidence type="ECO:0000256" key="1">
    <source>
        <dbReference type="SAM" id="SignalP"/>
    </source>
</evidence>
<keyword evidence="3" id="KW-1185">Reference proteome</keyword>
<dbReference type="PROSITE" id="PS51257">
    <property type="entry name" value="PROKAR_LIPOPROTEIN"/>
    <property type="match status" value="1"/>
</dbReference>
<sequence>MSLRLMWPILSLLSCASVASRFIWSCDSRSARRSPTQRACGSGMPTLTSSVVMRCAGVAHAASSSKSPNASFRIAYSLSAAVLAQPRAARHAWRYPQQALEARTMSLPPATDFRPLGLRLLNAVFPRVWNAGLLPYPDLQEATLDAMATKSTGLSDFGDDSFARSQLRMLLPALESEAQLNPMGRVIAHGTLLKSLKERLWAQDLFKRHPEILDRPLAPPIVVIGQMRSGTTRLQRLLGQDPRFAALRLYESMSPVPWPSSQRNPKRDPRVGYTQRAFAFLNYINPGIAATHPTGALEIDEELGLLDASFTGAAIEAQRRVPSFARYCEATDQTPAYLHLRRLLQLASWFRGQDPATPFVLKMPQHMQDLPALMAVFPDAKLVFIHRDPAAVLGSSASMVWNQMVVQSDSVDPHWIGAEWLHKAHHRAAVTAALRPKLAAAQQIDVRFADMNADWVAVMRRIYDFLGVPFDATAHAAMAAYLARAAREHRHDEHRYTLEDFGLDARVINAGFADYRARFDIPFEVPAAMRGAAIAQDPGYGIGEGVPA</sequence>
<reference evidence="2 3" key="1">
    <citation type="submission" date="2019-02" db="EMBL/GenBank/DDBJ databases">
        <title>Polymorphobacter sp. isolated from the lake at the Tibet of China.</title>
        <authorList>
            <person name="Li A."/>
        </authorList>
    </citation>
    <scope>NUCLEOTIDE SEQUENCE [LARGE SCALE GENOMIC DNA]</scope>
    <source>
        <strain evidence="2 3">DJ1R-1</strain>
    </source>
</reference>
<dbReference type="EMBL" id="SIHO01000002">
    <property type="protein sequence ID" value="TFU03690.1"/>
    <property type="molecule type" value="Genomic_DNA"/>
</dbReference>
<dbReference type="OrthoDB" id="7840040at2"/>
<dbReference type="Gene3D" id="3.40.50.300">
    <property type="entry name" value="P-loop containing nucleotide triphosphate hydrolases"/>
    <property type="match status" value="1"/>
</dbReference>
<protein>
    <submittedName>
        <fullName evidence="2">Sulfotransferase</fullName>
    </submittedName>
</protein>
<dbReference type="PANTHER" id="PTHR36451">
    <property type="entry name" value="PAPS-DEPENDENT SULFOTRANSFERASE STF3"/>
    <property type="match status" value="1"/>
</dbReference>
<feature type="chain" id="PRO_5021249997" evidence="1">
    <location>
        <begin position="20"/>
        <end position="548"/>
    </location>
</feature>